<feature type="compositionally biased region" description="Polar residues" evidence="1">
    <location>
        <begin position="74"/>
        <end position="87"/>
    </location>
</feature>
<evidence type="ECO:0000313" key="2">
    <source>
        <dbReference type="EMBL" id="KAF2822236.1"/>
    </source>
</evidence>
<evidence type="ECO:0000256" key="1">
    <source>
        <dbReference type="SAM" id="MobiDB-lite"/>
    </source>
</evidence>
<dbReference type="AlphaFoldDB" id="A0A6A6ZMW8"/>
<feature type="region of interest" description="Disordered" evidence="1">
    <location>
        <begin position="1"/>
        <end position="39"/>
    </location>
</feature>
<proteinExistence type="predicted"/>
<dbReference type="EMBL" id="MU006235">
    <property type="protein sequence ID" value="KAF2822236.1"/>
    <property type="molecule type" value="Genomic_DNA"/>
</dbReference>
<dbReference type="Proteomes" id="UP000799424">
    <property type="component" value="Unassembled WGS sequence"/>
</dbReference>
<name>A0A6A6ZMW8_9PLEO</name>
<feature type="compositionally biased region" description="Gly residues" evidence="1">
    <location>
        <begin position="105"/>
        <end position="114"/>
    </location>
</feature>
<reference evidence="2" key="1">
    <citation type="journal article" date="2020" name="Stud. Mycol.">
        <title>101 Dothideomycetes genomes: a test case for predicting lifestyles and emergence of pathogens.</title>
        <authorList>
            <person name="Haridas S."/>
            <person name="Albert R."/>
            <person name="Binder M."/>
            <person name="Bloem J."/>
            <person name="Labutti K."/>
            <person name="Salamov A."/>
            <person name="Andreopoulos B."/>
            <person name="Baker S."/>
            <person name="Barry K."/>
            <person name="Bills G."/>
            <person name="Bluhm B."/>
            <person name="Cannon C."/>
            <person name="Castanera R."/>
            <person name="Culley D."/>
            <person name="Daum C."/>
            <person name="Ezra D."/>
            <person name="Gonzalez J."/>
            <person name="Henrissat B."/>
            <person name="Kuo A."/>
            <person name="Liang C."/>
            <person name="Lipzen A."/>
            <person name="Lutzoni F."/>
            <person name="Magnuson J."/>
            <person name="Mondo S."/>
            <person name="Nolan M."/>
            <person name="Ohm R."/>
            <person name="Pangilinan J."/>
            <person name="Park H.-J."/>
            <person name="Ramirez L."/>
            <person name="Alfaro M."/>
            <person name="Sun H."/>
            <person name="Tritt A."/>
            <person name="Yoshinaga Y."/>
            <person name="Zwiers L.-H."/>
            <person name="Turgeon B."/>
            <person name="Goodwin S."/>
            <person name="Spatafora J."/>
            <person name="Crous P."/>
            <person name="Grigoriev I."/>
        </authorList>
    </citation>
    <scope>NUCLEOTIDE SEQUENCE</scope>
    <source>
        <strain evidence="2">CBS 113818</strain>
    </source>
</reference>
<evidence type="ECO:0000313" key="3">
    <source>
        <dbReference type="Proteomes" id="UP000799424"/>
    </source>
</evidence>
<sequence length="114" mass="12166">MARDQQGPRHKKKVAQPEHNKRDAAATTPSRTVLQASAPAFCPSTAPAAMSFQPAAMPVQPPPVQEPTRPTTPASSGSDQWPEQHNMANWPYRKDGGDDGESWPRGGGNGIARG</sequence>
<protein>
    <submittedName>
        <fullName evidence="2">Uncharacterized protein</fullName>
    </submittedName>
</protein>
<feature type="compositionally biased region" description="Basic and acidic residues" evidence="1">
    <location>
        <begin position="15"/>
        <end position="24"/>
    </location>
</feature>
<gene>
    <name evidence="2" type="ORF">CC86DRAFT_385924</name>
</gene>
<feature type="region of interest" description="Disordered" evidence="1">
    <location>
        <begin position="52"/>
        <end position="114"/>
    </location>
</feature>
<organism evidence="2 3">
    <name type="scientific">Ophiobolus disseminans</name>
    <dbReference type="NCBI Taxonomy" id="1469910"/>
    <lineage>
        <taxon>Eukaryota</taxon>
        <taxon>Fungi</taxon>
        <taxon>Dikarya</taxon>
        <taxon>Ascomycota</taxon>
        <taxon>Pezizomycotina</taxon>
        <taxon>Dothideomycetes</taxon>
        <taxon>Pleosporomycetidae</taxon>
        <taxon>Pleosporales</taxon>
        <taxon>Pleosporineae</taxon>
        <taxon>Phaeosphaeriaceae</taxon>
        <taxon>Ophiobolus</taxon>
    </lineage>
</organism>
<keyword evidence="3" id="KW-1185">Reference proteome</keyword>
<accession>A0A6A6ZMW8</accession>